<organism evidence="5 6">
    <name type="scientific">Streptomyces evansiae</name>
    <dbReference type="NCBI Taxonomy" id="3075535"/>
    <lineage>
        <taxon>Bacteria</taxon>
        <taxon>Bacillati</taxon>
        <taxon>Actinomycetota</taxon>
        <taxon>Actinomycetes</taxon>
        <taxon>Kitasatosporales</taxon>
        <taxon>Streptomycetaceae</taxon>
        <taxon>Streptomyces</taxon>
    </lineage>
</organism>
<dbReference type="InterPro" id="IPR011711">
    <property type="entry name" value="GntR_C"/>
</dbReference>
<dbReference type="PRINTS" id="PR00035">
    <property type="entry name" value="HTHGNTR"/>
</dbReference>
<dbReference type="Proteomes" id="UP001183607">
    <property type="component" value="Unassembled WGS sequence"/>
</dbReference>
<dbReference type="Pfam" id="PF00392">
    <property type="entry name" value="GntR"/>
    <property type="match status" value="1"/>
</dbReference>
<protein>
    <submittedName>
        <fullName evidence="5">GntR family transcriptional regulator</fullName>
    </submittedName>
</protein>
<dbReference type="EMBL" id="JAVRER010000014">
    <property type="protein sequence ID" value="MDT0416177.1"/>
    <property type="molecule type" value="Genomic_DNA"/>
</dbReference>
<comment type="caution">
    <text evidence="5">The sequence shown here is derived from an EMBL/GenBank/DDBJ whole genome shotgun (WGS) entry which is preliminary data.</text>
</comment>
<gene>
    <name evidence="5" type="ORF">RM574_11815</name>
</gene>
<dbReference type="AlphaFoldDB" id="A0ABD5E6D1"/>
<reference evidence="6" key="1">
    <citation type="submission" date="2023-07" db="EMBL/GenBank/DDBJ databases">
        <title>30 novel species of actinomycetes from the DSMZ collection.</title>
        <authorList>
            <person name="Nouioui I."/>
        </authorList>
    </citation>
    <scope>NUCLEOTIDE SEQUENCE [LARGE SCALE GENOMIC DNA]</scope>
    <source>
        <strain evidence="6">DSM 41982</strain>
    </source>
</reference>
<evidence type="ECO:0000313" key="6">
    <source>
        <dbReference type="Proteomes" id="UP001183607"/>
    </source>
</evidence>
<dbReference type="RefSeq" id="WP_093853133.1">
    <property type="nucleotide sequence ID" value="NZ_JAVRER010000014.1"/>
</dbReference>
<dbReference type="SUPFAM" id="SSF46785">
    <property type="entry name" value="Winged helix' DNA-binding domain"/>
    <property type="match status" value="1"/>
</dbReference>
<dbReference type="GO" id="GO:0003677">
    <property type="term" value="F:DNA binding"/>
    <property type="evidence" value="ECO:0007669"/>
    <property type="project" value="UniProtKB-KW"/>
</dbReference>
<evidence type="ECO:0000256" key="1">
    <source>
        <dbReference type="ARBA" id="ARBA00023015"/>
    </source>
</evidence>
<dbReference type="InterPro" id="IPR008920">
    <property type="entry name" value="TF_FadR/GntR_C"/>
</dbReference>
<evidence type="ECO:0000313" key="5">
    <source>
        <dbReference type="EMBL" id="MDT0416177.1"/>
    </source>
</evidence>
<dbReference type="PROSITE" id="PS50949">
    <property type="entry name" value="HTH_GNTR"/>
    <property type="match status" value="1"/>
</dbReference>
<dbReference type="InterPro" id="IPR000524">
    <property type="entry name" value="Tscrpt_reg_HTH_GntR"/>
</dbReference>
<dbReference type="PANTHER" id="PTHR43537">
    <property type="entry name" value="TRANSCRIPTIONAL REGULATOR, GNTR FAMILY"/>
    <property type="match status" value="1"/>
</dbReference>
<evidence type="ECO:0000259" key="4">
    <source>
        <dbReference type="PROSITE" id="PS50949"/>
    </source>
</evidence>
<dbReference type="Gene3D" id="1.20.120.530">
    <property type="entry name" value="GntR ligand-binding domain-like"/>
    <property type="match status" value="1"/>
</dbReference>
<evidence type="ECO:0000256" key="3">
    <source>
        <dbReference type="ARBA" id="ARBA00023163"/>
    </source>
</evidence>
<proteinExistence type="predicted"/>
<sequence>MSTPRPDAGASHVAHAEHTIRARVLEGTYPPGARLRERELSEALGFSRIPVREALTRLAAEGLVELSPRRGASVRRLSLRDVAELFDLRLSLEVFAARRAAEADPEGPAAARLGELMENAEDVTRRGAVSEIPAANTALHAGIVELTGNKLLQTALQPSLGLMQWVFTLTGNLDPAVQCAEHRDLLAAIRAGNAELAGAVAYAHIERGRRPSLDTLARILPAE</sequence>
<keyword evidence="1" id="KW-0805">Transcription regulation</keyword>
<dbReference type="SMART" id="SM00895">
    <property type="entry name" value="FCD"/>
    <property type="match status" value="1"/>
</dbReference>
<dbReference type="Gene3D" id="1.10.10.10">
    <property type="entry name" value="Winged helix-like DNA-binding domain superfamily/Winged helix DNA-binding domain"/>
    <property type="match status" value="1"/>
</dbReference>
<dbReference type="Pfam" id="PF07729">
    <property type="entry name" value="FCD"/>
    <property type="match status" value="1"/>
</dbReference>
<feature type="domain" description="HTH gntR-type" evidence="4">
    <location>
        <begin position="10"/>
        <end position="77"/>
    </location>
</feature>
<keyword evidence="2" id="KW-0238">DNA-binding</keyword>
<name>A0ABD5E6D1_9ACTN</name>
<dbReference type="SMART" id="SM00345">
    <property type="entry name" value="HTH_GNTR"/>
    <property type="match status" value="1"/>
</dbReference>
<keyword evidence="3" id="KW-0804">Transcription</keyword>
<dbReference type="InterPro" id="IPR036388">
    <property type="entry name" value="WH-like_DNA-bd_sf"/>
</dbReference>
<dbReference type="InterPro" id="IPR036390">
    <property type="entry name" value="WH_DNA-bd_sf"/>
</dbReference>
<dbReference type="PANTHER" id="PTHR43537:SF24">
    <property type="entry name" value="GLUCONATE OPERON TRANSCRIPTIONAL REPRESSOR"/>
    <property type="match status" value="1"/>
</dbReference>
<accession>A0ABD5E6D1</accession>
<dbReference type="CDD" id="cd07377">
    <property type="entry name" value="WHTH_GntR"/>
    <property type="match status" value="1"/>
</dbReference>
<evidence type="ECO:0000256" key="2">
    <source>
        <dbReference type="ARBA" id="ARBA00023125"/>
    </source>
</evidence>
<dbReference type="SUPFAM" id="SSF48008">
    <property type="entry name" value="GntR ligand-binding domain-like"/>
    <property type="match status" value="1"/>
</dbReference>